<dbReference type="Proteomes" id="UP000324748">
    <property type="component" value="Unassembled WGS sequence"/>
</dbReference>
<evidence type="ECO:0000256" key="1">
    <source>
        <dbReference type="SAM" id="Phobius"/>
    </source>
</evidence>
<dbReference type="EMBL" id="VSWC01000157">
    <property type="protein sequence ID" value="KAA1075223.1"/>
    <property type="molecule type" value="Genomic_DNA"/>
</dbReference>
<sequence length="82" mass="9399">MSSRSTGLWLAVLQASSKEYDCDTSLGCLERFTKEPLGQFDLSRRIHIGLLLELLVGFFIIFRRVISWIACKFYSPEPLNIT</sequence>
<keyword evidence="1" id="KW-1133">Transmembrane helix</keyword>
<comment type="caution">
    <text evidence="2">The sequence shown here is derived from an EMBL/GenBank/DDBJ whole genome shotgun (WGS) entry which is preliminary data.</text>
</comment>
<evidence type="ECO:0000313" key="2">
    <source>
        <dbReference type="EMBL" id="KAA1075223.1"/>
    </source>
</evidence>
<dbReference type="AlphaFoldDB" id="A0A5B0MGG8"/>
<evidence type="ECO:0000313" key="3">
    <source>
        <dbReference type="Proteomes" id="UP000324748"/>
    </source>
</evidence>
<accession>A0A5B0MGG8</accession>
<organism evidence="2 3">
    <name type="scientific">Puccinia graminis f. sp. tritici</name>
    <dbReference type="NCBI Taxonomy" id="56615"/>
    <lineage>
        <taxon>Eukaryota</taxon>
        <taxon>Fungi</taxon>
        <taxon>Dikarya</taxon>
        <taxon>Basidiomycota</taxon>
        <taxon>Pucciniomycotina</taxon>
        <taxon>Pucciniomycetes</taxon>
        <taxon>Pucciniales</taxon>
        <taxon>Pucciniaceae</taxon>
        <taxon>Puccinia</taxon>
    </lineage>
</organism>
<gene>
    <name evidence="2" type="ORF">PGT21_031559</name>
</gene>
<keyword evidence="1" id="KW-0472">Membrane</keyword>
<name>A0A5B0MGG8_PUCGR</name>
<proteinExistence type="predicted"/>
<keyword evidence="3" id="KW-1185">Reference proteome</keyword>
<reference evidence="2 3" key="1">
    <citation type="submission" date="2019-05" db="EMBL/GenBank/DDBJ databases">
        <title>Emergence of the Ug99 lineage of the wheat stem rust pathogen through somatic hybridization.</title>
        <authorList>
            <person name="Li F."/>
            <person name="Upadhyaya N.M."/>
            <person name="Sperschneider J."/>
            <person name="Matny O."/>
            <person name="Nguyen-Phuc H."/>
            <person name="Mago R."/>
            <person name="Raley C."/>
            <person name="Miller M.E."/>
            <person name="Silverstein K.A.T."/>
            <person name="Henningsen E."/>
            <person name="Hirsch C.D."/>
            <person name="Visser B."/>
            <person name="Pretorius Z.A."/>
            <person name="Steffenson B.J."/>
            <person name="Schwessinger B."/>
            <person name="Dodds P.N."/>
            <person name="Figueroa M."/>
        </authorList>
    </citation>
    <scope>NUCLEOTIDE SEQUENCE [LARGE SCALE GENOMIC DNA]</scope>
    <source>
        <strain evidence="2">21-0</strain>
    </source>
</reference>
<keyword evidence="1" id="KW-0812">Transmembrane</keyword>
<protein>
    <submittedName>
        <fullName evidence="2">Uncharacterized protein</fullName>
    </submittedName>
</protein>
<feature type="transmembrane region" description="Helical" evidence="1">
    <location>
        <begin position="46"/>
        <end position="66"/>
    </location>
</feature>